<dbReference type="EMBL" id="DSVI01000010">
    <property type="protein sequence ID" value="HGT48021.1"/>
    <property type="molecule type" value="Genomic_DNA"/>
</dbReference>
<accession>A0A832DN64</accession>
<name>A0A832DN64_9BACT</name>
<gene>
    <name evidence="1" type="ORF">ENS56_08300</name>
</gene>
<reference evidence="1" key="1">
    <citation type="journal article" date="2020" name="mSystems">
        <title>Genome- and Community-Level Interaction Insights into Carbon Utilization and Element Cycling Functions of Hydrothermarchaeota in Hydrothermal Sediment.</title>
        <authorList>
            <person name="Zhou Z."/>
            <person name="Liu Y."/>
            <person name="Xu W."/>
            <person name="Pan J."/>
            <person name="Luo Z.H."/>
            <person name="Li M."/>
        </authorList>
    </citation>
    <scope>NUCLEOTIDE SEQUENCE [LARGE SCALE GENOMIC DNA]</scope>
    <source>
        <strain evidence="1">SpSt-500</strain>
    </source>
</reference>
<sequence>MTTLPPPKVKPFPDDSLEKKVYNIIESFKENLPIMNDRNRLAFSLFKYLNGEGDEPLVAVKTNKLKIVGLTAEELAKRIDEEIKKIK</sequence>
<evidence type="ECO:0000313" key="1">
    <source>
        <dbReference type="EMBL" id="HGT48021.1"/>
    </source>
</evidence>
<protein>
    <submittedName>
        <fullName evidence="1">Uncharacterized protein</fullName>
    </submittedName>
</protein>
<comment type="caution">
    <text evidence="1">The sequence shown here is derived from an EMBL/GenBank/DDBJ whole genome shotgun (WGS) entry which is preliminary data.</text>
</comment>
<dbReference type="AlphaFoldDB" id="A0A832DN64"/>
<organism evidence="1">
    <name type="scientific">Ignavibacterium album</name>
    <dbReference type="NCBI Taxonomy" id="591197"/>
    <lineage>
        <taxon>Bacteria</taxon>
        <taxon>Pseudomonadati</taxon>
        <taxon>Ignavibacteriota</taxon>
        <taxon>Ignavibacteria</taxon>
        <taxon>Ignavibacteriales</taxon>
        <taxon>Ignavibacteriaceae</taxon>
        <taxon>Ignavibacterium</taxon>
    </lineage>
</organism>
<proteinExistence type="predicted"/>